<reference evidence="3 4" key="1">
    <citation type="submission" date="2019-08" db="EMBL/GenBank/DDBJ databases">
        <authorList>
            <person name="Peeters C."/>
        </authorList>
    </citation>
    <scope>NUCLEOTIDE SEQUENCE [LARGE SCALE GENOMIC DNA]</scope>
    <source>
        <strain evidence="3 4">LMG 31119</strain>
    </source>
</reference>
<gene>
    <name evidence="3" type="ORF">PPN31119_00288</name>
</gene>
<feature type="transmembrane region" description="Helical" evidence="2">
    <location>
        <begin position="180"/>
        <end position="198"/>
    </location>
</feature>
<proteinExistence type="predicted"/>
<feature type="transmembrane region" description="Helical" evidence="2">
    <location>
        <begin position="69"/>
        <end position="86"/>
    </location>
</feature>
<feature type="transmembrane region" description="Helical" evidence="2">
    <location>
        <begin position="323"/>
        <end position="342"/>
    </location>
</feature>
<keyword evidence="2" id="KW-0812">Transmembrane</keyword>
<feature type="transmembrane region" description="Helical" evidence="2">
    <location>
        <begin position="92"/>
        <end position="110"/>
    </location>
</feature>
<organism evidence="3 4">
    <name type="scientific">Pandoraea pnomenusa</name>
    <dbReference type="NCBI Taxonomy" id="93220"/>
    <lineage>
        <taxon>Bacteria</taxon>
        <taxon>Pseudomonadati</taxon>
        <taxon>Pseudomonadota</taxon>
        <taxon>Betaproteobacteria</taxon>
        <taxon>Burkholderiales</taxon>
        <taxon>Burkholderiaceae</taxon>
        <taxon>Pandoraea</taxon>
    </lineage>
</organism>
<feature type="transmembrane region" description="Helical" evidence="2">
    <location>
        <begin position="265"/>
        <end position="281"/>
    </location>
</feature>
<keyword evidence="2" id="KW-0472">Membrane</keyword>
<evidence type="ECO:0000313" key="4">
    <source>
        <dbReference type="Proteomes" id="UP000361468"/>
    </source>
</evidence>
<protein>
    <submittedName>
        <fullName evidence="3">Uncharacterized protein</fullName>
    </submittedName>
</protein>
<feature type="transmembrane region" description="Helical" evidence="2">
    <location>
        <begin position="239"/>
        <end position="259"/>
    </location>
</feature>
<name>A0ABY6WDL2_9BURK</name>
<evidence type="ECO:0000256" key="1">
    <source>
        <dbReference type="SAM" id="MobiDB-lite"/>
    </source>
</evidence>
<feature type="region of interest" description="Disordered" evidence="1">
    <location>
        <begin position="33"/>
        <end position="53"/>
    </location>
</feature>
<evidence type="ECO:0000313" key="3">
    <source>
        <dbReference type="EMBL" id="VVE60580.1"/>
    </source>
</evidence>
<evidence type="ECO:0000256" key="2">
    <source>
        <dbReference type="SAM" id="Phobius"/>
    </source>
</evidence>
<feature type="transmembrane region" description="Helical" evidence="2">
    <location>
        <begin position="286"/>
        <end position="303"/>
    </location>
</feature>
<feature type="transmembrane region" description="Helical" evidence="2">
    <location>
        <begin position="204"/>
        <end position="227"/>
    </location>
</feature>
<keyword evidence="4" id="KW-1185">Reference proteome</keyword>
<sequence length="363" mass="39192">MQRAGYLSAKIRLTDTPVTASPALRSAQKPLIMTPPDTSAAQPSPASYPPTPQRVDDEPLRLVTSFNDIFVVIAAWLLSFGTVFLTGGLPSWLQMLIATAITWGLSEIFVRRRRMALPALCFAFSFVSTAALLGFGNASLLHQGSETVRASMSVWTLAATAVCTLLAAALYWWRFRVPAVIAMGLAGVVIVAWAHALVLDAQAVGGLLVANIVAGLAIFIWALRWDAQDPQRITIRSDVAFWLHLLAACMVTHPIFWMLAPHHPGAVIAVFLVLTAVSLAIDRRALMLSSLLYVMSAMLRLMVTPSPVGGDLPGRSYDLAPMSLPLVAVVVGGGLLLLSVFWKPSRGAVLRLLPTAWRARLPR</sequence>
<keyword evidence="2" id="KW-1133">Transmembrane helix</keyword>
<feature type="transmembrane region" description="Helical" evidence="2">
    <location>
        <begin position="152"/>
        <end position="173"/>
    </location>
</feature>
<comment type="caution">
    <text evidence="3">The sequence shown here is derived from an EMBL/GenBank/DDBJ whole genome shotgun (WGS) entry which is preliminary data.</text>
</comment>
<accession>A0ABY6WDL2</accession>
<dbReference type="EMBL" id="CABPSO010000001">
    <property type="protein sequence ID" value="VVE60580.1"/>
    <property type="molecule type" value="Genomic_DNA"/>
</dbReference>
<dbReference type="Proteomes" id="UP000361468">
    <property type="component" value="Unassembled WGS sequence"/>
</dbReference>
<feature type="transmembrane region" description="Helical" evidence="2">
    <location>
        <begin position="117"/>
        <end position="140"/>
    </location>
</feature>